<dbReference type="CDD" id="cd14485">
    <property type="entry name" value="mltA_like_LT_A"/>
    <property type="match status" value="1"/>
</dbReference>
<name>A0A8J6TEI9_9BACT</name>
<evidence type="ECO:0000256" key="3">
    <source>
        <dbReference type="ARBA" id="ARBA00023239"/>
    </source>
</evidence>
<proteinExistence type="predicted"/>
<dbReference type="PIRSF" id="PIRSF019422">
    <property type="entry name" value="MltA"/>
    <property type="match status" value="1"/>
</dbReference>
<reference evidence="7 8" key="1">
    <citation type="submission" date="2020-08" db="EMBL/GenBank/DDBJ databases">
        <title>Bridging the membrane lipid divide: bacteria of the FCB group superphylum have the potential to synthesize archaeal ether lipids.</title>
        <authorList>
            <person name="Villanueva L."/>
            <person name="Von Meijenfeldt F.A.B."/>
            <person name="Westbye A.B."/>
            <person name="Yadav S."/>
            <person name="Hopmans E.C."/>
            <person name="Dutilh B.E."/>
            <person name="Sinninghe Damste J.S."/>
        </authorList>
    </citation>
    <scope>NUCLEOTIDE SEQUENCE [LARGE SCALE GENOMIC DNA]</scope>
    <source>
        <strain evidence="7">NIOZ-UU47</strain>
    </source>
</reference>
<dbReference type="GO" id="GO:0009254">
    <property type="term" value="P:peptidoglycan turnover"/>
    <property type="evidence" value="ECO:0007669"/>
    <property type="project" value="InterPro"/>
</dbReference>
<gene>
    <name evidence="7" type="ORF">H8E41_01045</name>
</gene>
<dbReference type="SMART" id="SM00925">
    <property type="entry name" value="MltA"/>
    <property type="match status" value="1"/>
</dbReference>
<evidence type="ECO:0000313" key="8">
    <source>
        <dbReference type="Proteomes" id="UP000614424"/>
    </source>
</evidence>
<keyword evidence="3" id="KW-0456">Lyase</keyword>
<comment type="catalytic activity">
    <reaction evidence="1">
        <text>Exolytic cleavage of the (1-&gt;4)-beta-glycosidic linkage between N-acetylmuramic acid (MurNAc) and N-acetylglucosamine (GlcNAc) residues in peptidoglycan, from either the reducing or the non-reducing ends of the peptidoglycan chains, with concomitant formation of a 1,6-anhydrobond in the MurNAc residue.</text>
        <dbReference type="EC" id="4.2.2.n1"/>
    </reaction>
</comment>
<keyword evidence="4" id="KW-0961">Cell wall biogenesis/degradation</keyword>
<dbReference type="GO" id="GO:0019867">
    <property type="term" value="C:outer membrane"/>
    <property type="evidence" value="ECO:0007669"/>
    <property type="project" value="InterPro"/>
</dbReference>
<dbReference type="EMBL" id="JACNJZ010000035">
    <property type="protein sequence ID" value="MBC8316460.1"/>
    <property type="molecule type" value="Genomic_DNA"/>
</dbReference>
<evidence type="ECO:0000313" key="7">
    <source>
        <dbReference type="EMBL" id="MBC8316460.1"/>
    </source>
</evidence>
<protein>
    <recommendedName>
        <fullName evidence="2">peptidoglycan lytic exotransglycosylase</fullName>
        <ecNumber evidence="2">4.2.2.n1</ecNumber>
    </recommendedName>
    <alternativeName>
        <fullName evidence="5">Murein hydrolase A</fullName>
    </alternativeName>
</protein>
<dbReference type="CDD" id="cd14668">
    <property type="entry name" value="mlta_B"/>
    <property type="match status" value="1"/>
</dbReference>
<dbReference type="EC" id="4.2.2.n1" evidence="2"/>
<dbReference type="SUPFAM" id="SSF50685">
    <property type="entry name" value="Barwin-like endoglucanases"/>
    <property type="match status" value="1"/>
</dbReference>
<evidence type="ECO:0000256" key="2">
    <source>
        <dbReference type="ARBA" id="ARBA00012587"/>
    </source>
</evidence>
<dbReference type="InterPro" id="IPR036908">
    <property type="entry name" value="RlpA-like_sf"/>
</dbReference>
<dbReference type="Pfam" id="PF03562">
    <property type="entry name" value="MltA"/>
    <property type="match status" value="1"/>
</dbReference>
<dbReference type="InterPro" id="IPR026044">
    <property type="entry name" value="MltA"/>
</dbReference>
<dbReference type="GO" id="GO:0009253">
    <property type="term" value="P:peptidoglycan catabolic process"/>
    <property type="evidence" value="ECO:0007669"/>
    <property type="project" value="TreeGrafter"/>
</dbReference>
<sequence length="372" mass="41012">MARGCDSPFVPVPAGHHPLFDDDLDIPSLNQAVDSNLRYLKKLSPEKELSLCGMTFSVSDVIATQETLRGAIERLKDPAKLSRFIASHFSVCRSFGRNVDGAMLVTGYYEPSFAGSLKFFPPFIYPLYAVPADLVSQKDRSGSLQVGRMKEGQLVPYPSRMEIEKNNLLAGSEIMYLADPLEAFILHVQGSGQVRLPDGSVKQVQFAATNGRKYTSIGKVLVEEGVMPLEEVTLPRIIKYLHDAPEEQERIFHKNDRYVFFSVNEKMEKGPTGSMNQPLTAGRSIAVDRACFPHGTLDYIETETPIFDESGTVSGWKKVGRFVASQDSGAAIKGPGRLDLFMGNSSYAEKAAGVMKQPGSLYFLILKSDKKP</sequence>
<organism evidence="7 8">
    <name type="scientific">Candidatus Desulfobia pelagia</name>
    <dbReference type="NCBI Taxonomy" id="2841692"/>
    <lineage>
        <taxon>Bacteria</taxon>
        <taxon>Pseudomonadati</taxon>
        <taxon>Thermodesulfobacteriota</taxon>
        <taxon>Desulfobulbia</taxon>
        <taxon>Desulfobulbales</taxon>
        <taxon>Desulfobulbaceae</taxon>
        <taxon>Candidatus Desulfobia</taxon>
    </lineage>
</organism>
<dbReference type="InterPro" id="IPR005300">
    <property type="entry name" value="MltA_B"/>
</dbReference>
<evidence type="ECO:0000256" key="4">
    <source>
        <dbReference type="ARBA" id="ARBA00023316"/>
    </source>
</evidence>
<dbReference type="GO" id="GO:0071555">
    <property type="term" value="P:cell wall organization"/>
    <property type="evidence" value="ECO:0007669"/>
    <property type="project" value="UniProtKB-KW"/>
</dbReference>
<dbReference type="Pfam" id="PF06725">
    <property type="entry name" value="3D"/>
    <property type="match status" value="1"/>
</dbReference>
<dbReference type="Gene3D" id="2.40.240.50">
    <property type="entry name" value="Barwin-like endoglucanases"/>
    <property type="match status" value="1"/>
</dbReference>
<evidence type="ECO:0000256" key="5">
    <source>
        <dbReference type="ARBA" id="ARBA00030918"/>
    </source>
</evidence>
<comment type="caution">
    <text evidence="7">The sequence shown here is derived from an EMBL/GenBank/DDBJ whole genome shotgun (WGS) entry which is preliminary data.</text>
</comment>
<accession>A0A8J6TEI9</accession>
<dbReference type="Proteomes" id="UP000614424">
    <property type="component" value="Unassembled WGS sequence"/>
</dbReference>
<feature type="domain" description="Lytic transglycosylase MltA" evidence="6">
    <location>
        <begin position="112"/>
        <end position="262"/>
    </location>
</feature>
<dbReference type="GO" id="GO:0008933">
    <property type="term" value="F:peptidoglycan lytic transglycosylase activity"/>
    <property type="evidence" value="ECO:0007669"/>
    <property type="project" value="TreeGrafter"/>
</dbReference>
<dbReference type="InterPro" id="IPR010611">
    <property type="entry name" value="3D_dom"/>
</dbReference>
<dbReference type="PANTHER" id="PTHR30124:SF0">
    <property type="entry name" value="MEMBRANE-BOUND LYTIC MUREIN TRANSGLYCOSYLASE A"/>
    <property type="match status" value="1"/>
</dbReference>
<dbReference type="GO" id="GO:0004553">
    <property type="term" value="F:hydrolase activity, hydrolyzing O-glycosyl compounds"/>
    <property type="evidence" value="ECO:0007669"/>
    <property type="project" value="InterPro"/>
</dbReference>
<evidence type="ECO:0000256" key="1">
    <source>
        <dbReference type="ARBA" id="ARBA00001420"/>
    </source>
</evidence>
<dbReference type="PANTHER" id="PTHR30124">
    <property type="entry name" value="MEMBRANE-BOUND LYTIC MUREIN TRANSGLYCOSYLASE A"/>
    <property type="match status" value="1"/>
</dbReference>
<evidence type="ECO:0000259" key="6">
    <source>
        <dbReference type="SMART" id="SM00925"/>
    </source>
</evidence>
<dbReference type="Gene3D" id="2.40.40.10">
    <property type="entry name" value="RlpA-like domain"/>
    <property type="match status" value="1"/>
</dbReference>
<dbReference type="AlphaFoldDB" id="A0A8J6TEI9"/>